<feature type="chain" id="PRO_5046364906" evidence="1">
    <location>
        <begin position="24"/>
        <end position="94"/>
    </location>
</feature>
<evidence type="ECO:0000313" key="2">
    <source>
        <dbReference type="EMBL" id="NYZ19759.1"/>
    </source>
</evidence>
<accession>A0ABX2T9U2</accession>
<evidence type="ECO:0000313" key="3">
    <source>
        <dbReference type="Proteomes" id="UP000584642"/>
    </source>
</evidence>
<protein>
    <submittedName>
        <fullName evidence="2">Uncharacterized protein</fullName>
    </submittedName>
</protein>
<organism evidence="2 3">
    <name type="scientific">Azospirillum oleiclasticum</name>
    <dbReference type="NCBI Taxonomy" id="2735135"/>
    <lineage>
        <taxon>Bacteria</taxon>
        <taxon>Pseudomonadati</taxon>
        <taxon>Pseudomonadota</taxon>
        <taxon>Alphaproteobacteria</taxon>
        <taxon>Rhodospirillales</taxon>
        <taxon>Azospirillaceae</taxon>
        <taxon>Azospirillum</taxon>
    </lineage>
</organism>
<reference evidence="2 3" key="1">
    <citation type="submission" date="2020-05" db="EMBL/GenBank/DDBJ databases">
        <title>Azospirillum oleiclasticum sp. nov, a nitrogen-fixing and heavy crude oil-emulsifying bacterium isolated from the crude oil of Yumen Oilfield.</title>
        <authorList>
            <person name="Wu D."/>
            <person name="Cai M."/>
            <person name="Zhang X."/>
        </authorList>
    </citation>
    <scope>NUCLEOTIDE SEQUENCE [LARGE SCALE GENOMIC DNA]</scope>
    <source>
        <strain evidence="2 3">ROY-1-1-2</strain>
    </source>
</reference>
<dbReference type="Proteomes" id="UP000584642">
    <property type="component" value="Unassembled WGS sequence"/>
</dbReference>
<keyword evidence="1" id="KW-0732">Signal</keyword>
<dbReference type="RefSeq" id="WP_180281523.1">
    <property type="nucleotide sequence ID" value="NZ_JABFDB010000004.1"/>
</dbReference>
<comment type="caution">
    <text evidence="2">The sequence shown here is derived from an EMBL/GenBank/DDBJ whole genome shotgun (WGS) entry which is preliminary data.</text>
</comment>
<gene>
    <name evidence="2" type="ORF">HND93_08550</name>
</gene>
<sequence length="94" mass="9376">MMVRSGILLAALALGLAAGPALADVAAGDKCAAGLNANSKMIYDATKPRIKPGVTVADELKSVVRPMVMGGKLSRSDAQAAAEPAGKCLALING</sequence>
<evidence type="ECO:0000256" key="1">
    <source>
        <dbReference type="SAM" id="SignalP"/>
    </source>
</evidence>
<feature type="signal peptide" evidence="1">
    <location>
        <begin position="1"/>
        <end position="23"/>
    </location>
</feature>
<dbReference type="EMBL" id="JABFDB010000004">
    <property type="protein sequence ID" value="NYZ19759.1"/>
    <property type="molecule type" value="Genomic_DNA"/>
</dbReference>
<proteinExistence type="predicted"/>
<keyword evidence="3" id="KW-1185">Reference proteome</keyword>
<name>A0ABX2T9U2_9PROT</name>